<dbReference type="Proteomes" id="UP000815325">
    <property type="component" value="Unassembled WGS sequence"/>
</dbReference>
<name>A0ABQ7GWF2_DUNSA</name>
<evidence type="ECO:0000256" key="1">
    <source>
        <dbReference type="SAM" id="MobiDB-lite"/>
    </source>
</evidence>
<feature type="region of interest" description="Disordered" evidence="1">
    <location>
        <begin position="121"/>
        <end position="148"/>
    </location>
</feature>
<comment type="caution">
    <text evidence="2">The sequence shown here is derived from an EMBL/GenBank/DDBJ whole genome shotgun (WGS) entry which is preliminary data.</text>
</comment>
<protein>
    <recommendedName>
        <fullName evidence="4">Encoded protein</fullName>
    </recommendedName>
</protein>
<evidence type="ECO:0000313" key="3">
    <source>
        <dbReference type="Proteomes" id="UP000815325"/>
    </source>
</evidence>
<keyword evidence="3" id="KW-1185">Reference proteome</keyword>
<feature type="region of interest" description="Disordered" evidence="1">
    <location>
        <begin position="1"/>
        <end position="25"/>
    </location>
</feature>
<evidence type="ECO:0000313" key="2">
    <source>
        <dbReference type="EMBL" id="KAF5838944.1"/>
    </source>
</evidence>
<proteinExistence type="predicted"/>
<evidence type="ECO:0008006" key="4">
    <source>
        <dbReference type="Google" id="ProtNLM"/>
    </source>
</evidence>
<gene>
    <name evidence="2" type="ORF">DUNSADRAFT_1889</name>
</gene>
<reference evidence="2" key="1">
    <citation type="submission" date="2017-08" db="EMBL/GenBank/DDBJ databases">
        <authorList>
            <person name="Polle J.E."/>
            <person name="Barry K."/>
            <person name="Cushman J."/>
            <person name="Schmutz J."/>
            <person name="Tran D."/>
            <person name="Hathwaick L.T."/>
            <person name="Yim W.C."/>
            <person name="Jenkins J."/>
            <person name="Mckie-Krisberg Z.M."/>
            <person name="Prochnik S."/>
            <person name="Lindquist E."/>
            <person name="Dockter R.B."/>
            <person name="Adam C."/>
            <person name="Molina H."/>
            <person name="Bunkerborg J."/>
            <person name="Jin E."/>
            <person name="Buchheim M."/>
            <person name="Magnuson J."/>
        </authorList>
    </citation>
    <scope>NUCLEOTIDE SEQUENCE</scope>
    <source>
        <strain evidence="2">CCAP 19/18</strain>
    </source>
</reference>
<sequence length="173" mass="18026">MFFSVPGFPMGPPDRTGEAPKKPGMTNIARVSYTDHGLSESDIAAGEESLAYRNFENKVISDMKDSISSCSGNKKSSCGVAIEVLSVMMPESRRSLSSAHVVVTTTVTELNKSDLDSSLSSGTGFTVESTMEPDMVTDGGNGGGDPTGASAMISQQAVLAMLASLAVVFMAWA</sequence>
<organism evidence="2 3">
    <name type="scientific">Dunaliella salina</name>
    <name type="common">Green alga</name>
    <name type="synonym">Protococcus salinus</name>
    <dbReference type="NCBI Taxonomy" id="3046"/>
    <lineage>
        <taxon>Eukaryota</taxon>
        <taxon>Viridiplantae</taxon>
        <taxon>Chlorophyta</taxon>
        <taxon>core chlorophytes</taxon>
        <taxon>Chlorophyceae</taxon>
        <taxon>CS clade</taxon>
        <taxon>Chlamydomonadales</taxon>
        <taxon>Dunaliellaceae</taxon>
        <taxon>Dunaliella</taxon>
    </lineage>
</organism>
<dbReference type="EMBL" id="MU069560">
    <property type="protein sequence ID" value="KAF5838944.1"/>
    <property type="molecule type" value="Genomic_DNA"/>
</dbReference>
<accession>A0ABQ7GWF2</accession>